<accession>A0ACC2XUY3</accession>
<keyword evidence="2" id="KW-1185">Reference proteome</keyword>
<sequence>MASHETDDEFGDDQLFEYNEAFESQLRIIEFQQAIVATEPNPPRYVPIDPSADRASATRRKLEHLDISLELQAGDRDLVDELVGEDDQELLDVLNISGSQASKYEEELVQQVTQLIPAAGNGSSGSSTEAHVQHTSEATEDYATRDISSGKEVSSVLRTLSLRRGVKFSLTSKYSITKLYLAIFRLLGADRARFASRLRSKSYLPVAARPDTIQTSTGSVIVLNKEIAGTGEKIMRKGEQVHKKLEREIHPVEVEVKTDSREDVWGLRFLNMLASLEALMTLGKCRELPVVGFVRGYMLVGVIDEITRKPLVTYTKKRNLRASPQASADDLTVCQTSSLSLDTIHSAKSVKSSSKSTGKSKTSDGPRSSPQKTLFAFYRPLRPRSAAPPKISYDRTHVLYVSDSKTRTAGTMPKEENSNNGKMQLMLYKEMLDSMVVEGLRQYARDERSPLSAQNASADEVEVVGERLEDEVVCIDEDEDEVAAIKPKEASPLLEGKLSGKVSTSTDSAIDPFTWQDLFDHLALDASQPFTETFLAQSRPLIEGNSLSATVAGARNLQQMTRCWAEYTSRLGLGTIDPNLDDAGIEEALDKETGGRKIGRSEKLLSLVYRRVGKSTKMKARRTQSATDNGRVKERGNGKKRRKRGKGALDDVEAVPSLSIEESSRGEGVANTDSPPIQSMNAMEVEEERTLQLAIAESLSIPLEFSELKSRGSKIEGPCPDTSAGDEEQLPESLLPRRSSTEDVKQYPTQPGPLQSESSDTVEPALFINSEQSSPSPAEVAEAPDTDGSIIGSHRFAYSSTLLADHIERILQFWTGAREPVGVTIENTSRCGWCEFEDGCEWRAAKAMEAISKNEALKSARRSTIT</sequence>
<protein>
    <submittedName>
        <fullName evidence="1">Uncharacterized protein</fullName>
    </submittedName>
</protein>
<evidence type="ECO:0000313" key="2">
    <source>
        <dbReference type="Proteomes" id="UP001234202"/>
    </source>
</evidence>
<evidence type="ECO:0000313" key="1">
    <source>
        <dbReference type="EMBL" id="KAJ9127443.1"/>
    </source>
</evidence>
<dbReference type="Proteomes" id="UP001234202">
    <property type="component" value="Unassembled WGS sequence"/>
</dbReference>
<proteinExistence type="predicted"/>
<comment type="caution">
    <text evidence="1">The sequence shown here is derived from an EMBL/GenBank/DDBJ whole genome shotgun (WGS) entry which is preliminary data.</text>
</comment>
<dbReference type="EMBL" id="JASBWV010000002">
    <property type="protein sequence ID" value="KAJ9127443.1"/>
    <property type="molecule type" value="Genomic_DNA"/>
</dbReference>
<name>A0ACC2XUY3_9TREE</name>
<organism evidence="1 2">
    <name type="scientific">Naganishia onofrii</name>
    <dbReference type="NCBI Taxonomy" id="1851511"/>
    <lineage>
        <taxon>Eukaryota</taxon>
        <taxon>Fungi</taxon>
        <taxon>Dikarya</taxon>
        <taxon>Basidiomycota</taxon>
        <taxon>Agaricomycotina</taxon>
        <taxon>Tremellomycetes</taxon>
        <taxon>Filobasidiales</taxon>
        <taxon>Filobasidiaceae</taxon>
        <taxon>Naganishia</taxon>
    </lineage>
</organism>
<reference evidence="1" key="1">
    <citation type="submission" date="2023-04" db="EMBL/GenBank/DDBJ databases">
        <title>Draft Genome sequencing of Naganishia species isolated from polar environments using Oxford Nanopore Technology.</title>
        <authorList>
            <person name="Leo P."/>
            <person name="Venkateswaran K."/>
        </authorList>
    </citation>
    <scope>NUCLEOTIDE SEQUENCE</scope>
    <source>
        <strain evidence="1">DBVPG 5303</strain>
    </source>
</reference>
<gene>
    <name evidence="1" type="ORF">QFC24_000851</name>
</gene>